<keyword evidence="9" id="KW-0539">Nucleus</keyword>
<keyword evidence="4" id="KW-0808">Transferase</keyword>
<protein>
    <recommendedName>
        <fullName evidence="13">Serine/threonine-protein kinase ATM</fullName>
        <ecNumber evidence="2">2.7.11.1</ecNumber>
    </recommendedName>
</protein>
<dbReference type="GO" id="GO:0005634">
    <property type="term" value="C:nucleus"/>
    <property type="evidence" value="ECO:0007669"/>
    <property type="project" value="UniProtKB-SubCell"/>
</dbReference>
<gene>
    <name evidence="17" type="ORF">KI387_041740</name>
</gene>
<dbReference type="Gene3D" id="3.30.1010.10">
    <property type="entry name" value="Phosphatidylinositol 3-kinase Catalytic Subunit, Chain A, domain 4"/>
    <property type="match status" value="1"/>
</dbReference>
<keyword evidence="10" id="KW-0131">Cell cycle</keyword>
<evidence type="ECO:0000256" key="8">
    <source>
        <dbReference type="ARBA" id="ARBA00022840"/>
    </source>
</evidence>
<keyword evidence="5" id="KW-0547">Nucleotide-binding</keyword>
<feature type="domain" description="PI3K/PI4K catalytic" evidence="15">
    <location>
        <begin position="112"/>
        <end position="424"/>
    </location>
</feature>
<sequence>MGTAGYGQQYPGTFGYFLRSTQTYPGTAGRTQGCTDPGGKLIDRVEAETMEQNQEFHSILEVNRKSLEDGERRALIWGLAGGNRQVPVITATLPVDRSCQYPKESFPHFNGLCESIIVMNGINAPKVVECLGSDGCKYRQLAKSGNDDLRQDAVMEQFFGLVNTLLQDHSDTRKRRLKIRTYKVVPFTPSAGVLEWVDGTIPLGEYLIGSTRNGGAHGRYRKTDWPFLACRDHMIIGKDKRKAFQKVCENFRPVMHLFFLERFSRPADWFEKRLAYSRSVAASSMVGYIVGLGDRHSMNILIDQATAEVVHIDLGVAFEQGLTLKTPERVPFRLTSDIVDGMGVTGVEGVFRRCCEETLSVMRTNKEALLTIIEVFIHDPLYKWALSPLKALQRQKESDDDDTSDVDSPDDENEGNKDAARALMRVKQKLDGYEEGEMRSIQGQVQQLIQYSMDSERLSQMYPG</sequence>
<evidence type="ECO:0000256" key="5">
    <source>
        <dbReference type="ARBA" id="ARBA00022741"/>
    </source>
</evidence>
<dbReference type="FunFam" id="1.10.1070.11:FF:000015">
    <property type="entry name" value="Serine/threonine-protein kinase ATM"/>
    <property type="match status" value="1"/>
</dbReference>
<dbReference type="CDD" id="cd05171">
    <property type="entry name" value="PIKKc_ATM"/>
    <property type="match status" value="1"/>
</dbReference>
<evidence type="ECO:0000256" key="3">
    <source>
        <dbReference type="ARBA" id="ARBA00022527"/>
    </source>
</evidence>
<dbReference type="Proteomes" id="UP000824469">
    <property type="component" value="Unassembled WGS sequence"/>
</dbReference>
<comment type="subcellular location">
    <subcellularLocation>
        <location evidence="1">Nucleus</location>
    </subcellularLocation>
</comment>
<feature type="compositionally biased region" description="Acidic residues" evidence="14">
    <location>
        <begin position="398"/>
        <end position="413"/>
    </location>
</feature>
<keyword evidence="7" id="KW-0418">Kinase</keyword>
<dbReference type="OMA" id="SSHTHEE"/>
<evidence type="ECO:0000259" key="16">
    <source>
        <dbReference type="PROSITE" id="PS51190"/>
    </source>
</evidence>
<dbReference type="SMART" id="SM00146">
    <property type="entry name" value="PI3Kc"/>
    <property type="match status" value="1"/>
</dbReference>
<dbReference type="EMBL" id="JAHRHJ020001776">
    <property type="protein sequence ID" value="KAH9293057.1"/>
    <property type="molecule type" value="Genomic_DNA"/>
</dbReference>
<reference evidence="17 18" key="1">
    <citation type="journal article" date="2021" name="Nat. Plants">
        <title>The Taxus genome provides insights into paclitaxel biosynthesis.</title>
        <authorList>
            <person name="Xiong X."/>
            <person name="Gou J."/>
            <person name="Liao Q."/>
            <person name="Li Y."/>
            <person name="Zhou Q."/>
            <person name="Bi G."/>
            <person name="Li C."/>
            <person name="Du R."/>
            <person name="Wang X."/>
            <person name="Sun T."/>
            <person name="Guo L."/>
            <person name="Liang H."/>
            <person name="Lu P."/>
            <person name="Wu Y."/>
            <person name="Zhang Z."/>
            <person name="Ro D.K."/>
            <person name="Shang Y."/>
            <person name="Huang S."/>
            <person name="Yan J."/>
        </authorList>
    </citation>
    <scope>NUCLEOTIDE SEQUENCE [LARGE SCALE GENOMIC DNA]</scope>
    <source>
        <strain evidence="17">Ta-2019</strain>
    </source>
</reference>
<evidence type="ECO:0000259" key="15">
    <source>
        <dbReference type="PROSITE" id="PS50290"/>
    </source>
</evidence>
<name>A0AA38C3Y4_TAXCH</name>
<dbReference type="Pfam" id="PF00454">
    <property type="entry name" value="PI3_PI4_kinase"/>
    <property type="match status" value="1"/>
</dbReference>
<evidence type="ECO:0000313" key="17">
    <source>
        <dbReference type="EMBL" id="KAH9293057.1"/>
    </source>
</evidence>
<feature type="domain" description="FATC" evidence="16">
    <location>
        <begin position="437"/>
        <end position="464"/>
    </location>
</feature>
<evidence type="ECO:0000256" key="7">
    <source>
        <dbReference type="ARBA" id="ARBA00022777"/>
    </source>
</evidence>
<dbReference type="InterPro" id="IPR000403">
    <property type="entry name" value="PI3/4_kinase_cat_dom"/>
</dbReference>
<dbReference type="PANTHER" id="PTHR37079:SF4">
    <property type="entry name" value="SERINE_THREONINE-PROTEIN KINASE ATM"/>
    <property type="match status" value="1"/>
</dbReference>
<dbReference type="GO" id="GO:0004674">
    <property type="term" value="F:protein serine/threonine kinase activity"/>
    <property type="evidence" value="ECO:0007669"/>
    <property type="project" value="UniProtKB-KW"/>
</dbReference>
<feature type="region of interest" description="Disordered" evidence="14">
    <location>
        <begin position="394"/>
        <end position="421"/>
    </location>
</feature>
<dbReference type="InterPro" id="IPR018936">
    <property type="entry name" value="PI3/4_kinase_CS"/>
</dbReference>
<comment type="caution">
    <text evidence="17">The sequence shown here is derived from an EMBL/GenBank/DDBJ whole genome shotgun (WGS) entry which is preliminary data.</text>
</comment>
<keyword evidence="18" id="KW-1185">Reference proteome</keyword>
<evidence type="ECO:0000256" key="12">
    <source>
        <dbReference type="ARBA" id="ARBA00048679"/>
    </source>
</evidence>
<organism evidence="17 18">
    <name type="scientific">Taxus chinensis</name>
    <name type="common">Chinese yew</name>
    <name type="synonym">Taxus wallichiana var. chinensis</name>
    <dbReference type="NCBI Taxonomy" id="29808"/>
    <lineage>
        <taxon>Eukaryota</taxon>
        <taxon>Viridiplantae</taxon>
        <taxon>Streptophyta</taxon>
        <taxon>Embryophyta</taxon>
        <taxon>Tracheophyta</taxon>
        <taxon>Spermatophyta</taxon>
        <taxon>Pinopsida</taxon>
        <taxon>Pinidae</taxon>
        <taxon>Conifers II</taxon>
        <taxon>Cupressales</taxon>
        <taxon>Taxaceae</taxon>
        <taxon>Taxus</taxon>
    </lineage>
</organism>
<evidence type="ECO:0000256" key="10">
    <source>
        <dbReference type="ARBA" id="ARBA00023306"/>
    </source>
</evidence>
<dbReference type="PROSITE" id="PS00916">
    <property type="entry name" value="PI3_4_KINASE_2"/>
    <property type="match status" value="1"/>
</dbReference>
<evidence type="ECO:0000313" key="18">
    <source>
        <dbReference type="Proteomes" id="UP000824469"/>
    </source>
</evidence>
<comment type="catalytic activity">
    <reaction evidence="11">
        <text>L-threonyl-[protein] + ATP = O-phospho-L-threonyl-[protein] + ADP + H(+)</text>
        <dbReference type="Rhea" id="RHEA:46608"/>
        <dbReference type="Rhea" id="RHEA-COMP:11060"/>
        <dbReference type="Rhea" id="RHEA-COMP:11605"/>
        <dbReference type="ChEBI" id="CHEBI:15378"/>
        <dbReference type="ChEBI" id="CHEBI:30013"/>
        <dbReference type="ChEBI" id="CHEBI:30616"/>
        <dbReference type="ChEBI" id="CHEBI:61977"/>
        <dbReference type="ChEBI" id="CHEBI:456216"/>
        <dbReference type="EC" id="2.7.11.1"/>
    </reaction>
</comment>
<dbReference type="EC" id="2.7.11.1" evidence="2"/>
<dbReference type="AlphaFoldDB" id="A0AA38C3Y4"/>
<dbReference type="PROSITE" id="PS50290">
    <property type="entry name" value="PI3_4_KINASE_3"/>
    <property type="match status" value="1"/>
</dbReference>
<dbReference type="GO" id="GO:0006281">
    <property type="term" value="P:DNA repair"/>
    <property type="evidence" value="ECO:0007669"/>
    <property type="project" value="InterPro"/>
</dbReference>
<dbReference type="InterPro" id="IPR038980">
    <property type="entry name" value="ATM_plant"/>
</dbReference>
<dbReference type="PANTHER" id="PTHR37079">
    <property type="entry name" value="SERINE/THREONINE-PROTEIN KINASE ATM"/>
    <property type="match status" value="1"/>
</dbReference>
<keyword evidence="8" id="KW-0067">ATP-binding</keyword>
<dbReference type="SUPFAM" id="SSF56112">
    <property type="entry name" value="Protein kinase-like (PK-like)"/>
    <property type="match status" value="1"/>
</dbReference>
<dbReference type="PROSITE" id="PS51190">
    <property type="entry name" value="FATC"/>
    <property type="match status" value="1"/>
</dbReference>
<evidence type="ECO:0000256" key="1">
    <source>
        <dbReference type="ARBA" id="ARBA00004123"/>
    </source>
</evidence>
<evidence type="ECO:0000256" key="13">
    <source>
        <dbReference type="ARBA" id="ARBA00073111"/>
    </source>
</evidence>
<dbReference type="InterPro" id="IPR011009">
    <property type="entry name" value="Kinase-like_dom_sf"/>
</dbReference>
<dbReference type="Gene3D" id="1.10.1070.11">
    <property type="entry name" value="Phosphatidylinositol 3-/4-kinase, catalytic domain"/>
    <property type="match status" value="1"/>
</dbReference>
<dbReference type="GO" id="GO:0005524">
    <property type="term" value="F:ATP binding"/>
    <property type="evidence" value="ECO:0007669"/>
    <property type="project" value="UniProtKB-KW"/>
</dbReference>
<evidence type="ECO:0000256" key="14">
    <source>
        <dbReference type="SAM" id="MobiDB-lite"/>
    </source>
</evidence>
<evidence type="ECO:0000256" key="9">
    <source>
        <dbReference type="ARBA" id="ARBA00023242"/>
    </source>
</evidence>
<dbReference type="FunFam" id="3.30.1010.10:FF:000023">
    <property type="entry name" value="Serine/threonine-protein kinase ATM"/>
    <property type="match status" value="1"/>
</dbReference>
<evidence type="ECO:0000256" key="11">
    <source>
        <dbReference type="ARBA" id="ARBA00047899"/>
    </source>
</evidence>
<keyword evidence="6" id="KW-0227">DNA damage</keyword>
<accession>A0AA38C3Y4</accession>
<evidence type="ECO:0000256" key="4">
    <source>
        <dbReference type="ARBA" id="ARBA00022679"/>
    </source>
</evidence>
<proteinExistence type="predicted"/>
<evidence type="ECO:0000256" key="6">
    <source>
        <dbReference type="ARBA" id="ARBA00022763"/>
    </source>
</evidence>
<evidence type="ECO:0000256" key="2">
    <source>
        <dbReference type="ARBA" id="ARBA00012513"/>
    </source>
</evidence>
<dbReference type="InterPro" id="IPR044107">
    <property type="entry name" value="PIKKc_ATM"/>
</dbReference>
<dbReference type="PROSITE" id="PS00915">
    <property type="entry name" value="PI3_4_KINASE_1"/>
    <property type="match status" value="1"/>
</dbReference>
<dbReference type="InterPro" id="IPR003152">
    <property type="entry name" value="FATC_dom"/>
</dbReference>
<dbReference type="Pfam" id="PF02260">
    <property type="entry name" value="FATC"/>
    <property type="match status" value="1"/>
</dbReference>
<dbReference type="InterPro" id="IPR036940">
    <property type="entry name" value="PI3/4_kinase_cat_sf"/>
</dbReference>
<comment type="catalytic activity">
    <reaction evidence="12">
        <text>L-seryl-[protein] + ATP = O-phospho-L-seryl-[protein] + ADP + H(+)</text>
        <dbReference type="Rhea" id="RHEA:17989"/>
        <dbReference type="Rhea" id="RHEA-COMP:9863"/>
        <dbReference type="Rhea" id="RHEA-COMP:11604"/>
        <dbReference type="ChEBI" id="CHEBI:15378"/>
        <dbReference type="ChEBI" id="CHEBI:29999"/>
        <dbReference type="ChEBI" id="CHEBI:30616"/>
        <dbReference type="ChEBI" id="CHEBI:83421"/>
        <dbReference type="ChEBI" id="CHEBI:456216"/>
        <dbReference type="EC" id="2.7.11.1"/>
    </reaction>
</comment>
<feature type="non-terminal residue" evidence="17">
    <location>
        <position position="464"/>
    </location>
</feature>
<keyword evidence="3" id="KW-0723">Serine/threonine-protein kinase</keyword>